<evidence type="ECO:0000313" key="4">
    <source>
        <dbReference type="Proteomes" id="UP000215043"/>
    </source>
</evidence>
<dbReference type="HOGENOM" id="CLU_2748593_0_0_11"/>
<reference evidence="2 3" key="1">
    <citation type="journal article" date="2014" name="PLoS ONE">
        <title>Identification and Characterization of a New Erythromycin Biosynthetic Gene Cluster in Actinopolyspora erythraea YIM90600, a Novel Erythronolide-Producing Halophilic Actinomycete Isolated from Salt Field.</title>
        <authorList>
            <person name="Chen D."/>
            <person name="Feng J."/>
            <person name="Huang L."/>
            <person name="Zhang Q."/>
            <person name="Wu J."/>
            <person name="Zhu X."/>
            <person name="Duan Y."/>
            <person name="Xu Z."/>
        </authorList>
    </citation>
    <scope>NUCLEOTIDE SEQUENCE [LARGE SCALE GENOMIC DNA]</scope>
    <source>
        <strain evidence="2 3">YIM90600</strain>
    </source>
</reference>
<accession>A0A099D475</accession>
<dbReference type="EMBL" id="CP022752">
    <property type="protein sequence ID" value="ASU79124.1"/>
    <property type="molecule type" value="Genomic_DNA"/>
</dbReference>
<evidence type="ECO:0000313" key="2">
    <source>
        <dbReference type="EMBL" id="KGI80597.1"/>
    </source>
</evidence>
<organism evidence="1 4">
    <name type="scientific">Actinopolyspora erythraea</name>
    <dbReference type="NCBI Taxonomy" id="414996"/>
    <lineage>
        <taxon>Bacteria</taxon>
        <taxon>Bacillati</taxon>
        <taxon>Actinomycetota</taxon>
        <taxon>Actinomycetes</taxon>
        <taxon>Actinopolysporales</taxon>
        <taxon>Actinopolysporaceae</taxon>
        <taxon>Actinopolyspora</taxon>
    </lineage>
</organism>
<gene>
    <name evidence="1" type="ORF">CDG81_13440</name>
    <name evidence="2" type="ORF">IL38_16345</name>
</gene>
<reference evidence="1 4" key="2">
    <citation type="submission" date="2017-08" db="EMBL/GenBank/DDBJ databases">
        <title>The complete genome sequence of moderately halophilic actinomycete Actinopolyspora erythraea YIM 90600, the producer of novel erythromycin, novel actinopolysporins A-C and tubercidin.</title>
        <authorList>
            <person name="Yin M."/>
            <person name="Tang S."/>
        </authorList>
    </citation>
    <scope>NUCLEOTIDE SEQUENCE [LARGE SCALE GENOMIC DNA]</scope>
    <source>
        <strain evidence="1 4">YIM 90600</strain>
    </source>
</reference>
<dbReference type="KEGG" id="aey:CDG81_13440"/>
<sequence length="70" mass="7609">MLEPVLELALLFEADGGITGAEFLLADGDLGRWESFGTELLFVGFVVRTSGPRRSMALACVSSLRCWSRS</sequence>
<name>A0A099D475_9ACTN</name>
<protein>
    <submittedName>
        <fullName evidence="1">Uncharacterized protein</fullName>
    </submittedName>
</protein>
<dbReference type="RefSeq" id="WP_043575036.1">
    <property type="nucleotide sequence ID" value="NZ_CP022752.1"/>
</dbReference>
<dbReference type="Proteomes" id="UP000215043">
    <property type="component" value="Chromosome"/>
</dbReference>
<evidence type="ECO:0000313" key="3">
    <source>
        <dbReference type="Proteomes" id="UP000029737"/>
    </source>
</evidence>
<evidence type="ECO:0000313" key="1">
    <source>
        <dbReference type="EMBL" id="ASU79124.1"/>
    </source>
</evidence>
<proteinExistence type="predicted"/>
<dbReference type="Proteomes" id="UP000029737">
    <property type="component" value="Unassembled WGS sequence"/>
</dbReference>
<keyword evidence="3" id="KW-1185">Reference proteome</keyword>
<dbReference type="EMBL" id="JPMV01000029">
    <property type="protein sequence ID" value="KGI80597.1"/>
    <property type="molecule type" value="Genomic_DNA"/>
</dbReference>
<dbReference type="AlphaFoldDB" id="A0A099D475"/>